<evidence type="ECO:0000313" key="1">
    <source>
        <dbReference type="EMBL" id="ADG13560.1"/>
    </source>
</evidence>
<dbReference type="STRING" id="573063.Metin_0896"/>
<dbReference type="EMBL" id="CP002009">
    <property type="protein sequence ID" value="ADG13560.1"/>
    <property type="molecule type" value="Genomic_DNA"/>
</dbReference>
<dbReference type="eggNOG" id="arCOG02726">
    <property type="taxonomic scope" value="Archaea"/>
</dbReference>
<protein>
    <submittedName>
        <fullName evidence="1">Asp/Glu amidotransferase, subunit C</fullName>
    </submittedName>
</protein>
<dbReference type="HOGENOM" id="CLU_196465_0_0_2"/>
<reference evidence="1" key="1">
    <citation type="submission" date="2010-04" db="EMBL/GenBank/DDBJ databases">
        <title>Complete sequence of Methanocaldococcus infernus ME.</title>
        <authorList>
            <consortium name="US DOE Joint Genome Institute"/>
            <person name="Lucas S."/>
            <person name="Copeland A."/>
            <person name="Lapidus A."/>
            <person name="Cheng J.-F."/>
            <person name="Bruce D."/>
            <person name="Goodwin L."/>
            <person name="Pitluck S."/>
            <person name="Munk A.C."/>
            <person name="Detter J.C."/>
            <person name="Han C."/>
            <person name="Tapia R."/>
            <person name="Land M."/>
            <person name="Hauser L."/>
            <person name="Kyrpides N."/>
            <person name="Mikhailova N."/>
            <person name="Sieprawska-Lupa M."/>
            <person name="Whitman W.B."/>
            <person name="Woyke T."/>
        </authorList>
    </citation>
    <scope>NUCLEOTIDE SEQUENCE [LARGE SCALE GENOMIC DNA]</scope>
    <source>
        <strain evidence="1">ME</strain>
    </source>
</reference>
<dbReference type="NCBIfam" id="NF000681">
    <property type="entry name" value="PRK00034.3-1"/>
    <property type="match status" value="1"/>
</dbReference>
<evidence type="ECO:0000313" key="2">
    <source>
        <dbReference type="Proteomes" id="UP000002061"/>
    </source>
</evidence>
<accession>D5VSK7</accession>
<dbReference type="OrthoDB" id="64808at2157"/>
<dbReference type="InterPro" id="IPR003837">
    <property type="entry name" value="GatC"/>
</dbReference>
<dbReference type="AlphaFoldDB" id="D5VSK7"/>
<dbReference type="Proteomes" id="UP000002061">
    <property type="component" value="Chromosome"/>
</dbReference>
<dbReference type="KEGG" id="mif:Metin_0896"/>
<organism evidence="1 2">
    <name type="scientific">Methanocaldococcus infernus (strain DSM 11812 / JCM 15783 / ME)</name>
    <dbReference type="NCBI Taxonomy" id="573063"/>
    <lineage>
        <taxon>Archaea</taxon>
        <taxon>Methanobacteriati</taxon>
        <taxon>Methanobacteriota</taxon>
        <taxon>Methanomada group</taxon>
        <taxon>Methanococci</taxon>
        <taxon>Methanococcales</taxon>
        <taxon>Methanocaldococcaceae</taxon>
        <taxon>Methanocaldococcus</taxon>
    </lineage>
</organism>
<gene>
    <name evidence="1" type="ordered locus">Metin_0896</name>
</gene>
<sequence>MEEKIKKEAMEIIEKFSSILEKYNLDEEESLYIIDKRNVLREDEAKNPEFREKFLKLAPKTKDGYVVVEKGSWVK</sequence>
<dbReference type="RefSeq" id="WP_013100306.1">
    <property type="nucleotide sequence ID" value="NC_014122.1"/>
</dbReference>
<dbReference type="SUPFAM" id="SSF141000">
    <property type="entry name" value="Glu-tRNAGln amidotransferase C subunit"/>
    <property type="match status" value="1"/>
</dbReference>
<dbReference type="InterPro" id="IPR010120">
    <property type="entry name" value="Glu-ADT_subunit_C_archaea"/>
</dbReference>
<dbReference type="GO" id="GO:0016740">
    <property type="term" value="F:transferase activity"/>
    <property type="evidence" value="ECO:0007669"/>
    <property type="project" value="UniProtKB-KW"/>
</dbReference>
<keyword evidence="2" id="KW-1185">Reference proteome</keyword>
<dbReference type="InterPro" id="IPR036113">
    <property type="entry name" value="Asp/Glu-ADT_sf_sub_c"/>
</dbReference>
<name>D5VSK7_METIM</name>
<dbReference type="GeneID" id="9131910"/>
<dbReference type="Pfam" id="PF02686">
    <property type="entry name" value="GatC"/>
    <property type="match status" value="1"/>
</dbReference>
<dbReference type="NCBIfam" id="TIGR01827">
    <property type="entry name" value="gatC_rel"/>
    <property type="match status" value="1"/>
</dbReference>
<dbReference type="GO" id="GO:0006450">
    <property type="term" value="P:regulation of translational fidelity"/>
    <property type="evidence" value="ECO:0007669"/>
    <property type="project" value="InterPro"/>
</dbReference>
<proteinExistence type="predicted"/>